<dbReference type="InterPro" id="IPR025202">
    <property type="entry name" value="PLD-like_dom"/>
</dbReference>
<keyword evidence="6" id="KW-0443">Lipid metabolism</keyword>
<evidence type="ECO:0000256" key="1">
    <source>
        <dbReference type="ARBA" id="ARBA00000798"/>
    </source>
</evidence>
<keyword evidence="5" id="KW-0442">Lipid degradation</keyword>
<comment type="similarity">
    <text evidence="2">Belongs to the phospholipase D family.</text>
</comment>
<comment type="caution">
    <text evidence="8">The sequence shown here is derived from an EMBL/GenBank/DDBJ whole genome shotgun (WGS) entry which is preliminary data.</text>
</comment>
<dbReference type="PANTHER" id="PTHR43856:SF1">
    <property type="entry name" value="MITOCHONDRIAL CARDIOLIPIN HYDROLASE"/>
    <property type="match status" value="1"/>
</dbReference>
<keyword evidence="9" id="KW-1185">Reference proteome</keyword>
<evidence type="ECO:0000259" key="7">
    <source>
        <dbReference type="Pfam" id="PF13091"/>
    </source>
</evidence>
<dbReference type="AlphaFoldDB" id="A0A7Y9I9H7"/>
<evidence type="ECO:0000256" key="2">
    <source>
        <dbReference type="ARBA" id="ARBA00008664"/>
    </source>
</evidence>
<sequence length="579" mass="64733">MFRTPAGRSPLLVAVLAAALVVAGAVIAIGPAAADPKAAYCARTGAIFNNPHTDPRRIHEHLECLIDGTPEGAEIRLASYRFADAEVVAALHRAVDRGVKVKIIVEHRFVSDDEQPDFALFWGLQERIGSDKAQDSWAAPCPGEGSDGACIGSFKMHNKQFTFSETHGVPDVTFITSSNLEDQKIPEKDNDGIFMWNSGYTAADDAPLYDWFANQYFHDLAADHPANDDYYADRGLPVRIGNYQVFHAPRKSGNTVLDILDKVECHDNTTGGTNPGNRTIVRVAVWAISGNELSDPGVKIAKRLWDLDNEGCYVDIVADRIDAGTNGPLRTLLRKPERTEIGKQQNYHGPEVREFYSRQHRGTHQKNLLIEGNYDGRPNQKIVFTGSVNFTYRSVRVNDETWLQINDANVYDRFAENFAEVRNAAHTCWQTSKADGCTDDRERPEPVRPFTCHETADEYRDSGNLYLYRGEVCDGGNDAKDADNDQDYGDGKGDIKDFDNETVSIVNTTKRHVKFYNYPRYNAGHPEGDSFCVRPGQWVNRLSPYSDNDGGWTGSISSHELVDKRDCDRWFGGYHEPNQ</sequence>
<evidence type="ECO:0000256" key="3">
    <source>
        <dbReference type="ARBA" id="ARBA00012027"/>
    </source>
</evidence>
<dbReference type="EC" id="3.1.4.4" evidence="3"/>
<dbReference type="SUPFAM" id="SSF56024">
    <property type="entry name" value="Phospholipase D/nuclease"/>
    <property type="match status" value="2"/>
</dbReference>
<dbReference type="Gene3D" id="3.30.870.10">
    <property type="entry name" value="Endonuclease Chain A"/>
    <property type="match status" value="2"/>
</dbReference>
<accession>A0A7Y9I9H7</accession>
<dbReference type="EMBL" id="JACCBU010000001">
    <property type="protein sequence ID" value="NYE72503.1"/>
    <property type="molecule type" value="Genomic_DNA"/>
</dbReference>
<proteinExistence type="inferred from homology"/>
<dbReference type="GO" id="GO:0016042">
    <property type="term" value="P:lipid catabolic process"/>
    <property type="evidence" value="ECO:0007669"/>
    <property type="project" value="UniProtKB-KW"/>
</dbReference>
<gene>
    <name evidence="8" type="ORF">BKA15_003832</name>
</gene>
<keyword evidence="4" id="KW-0378">Hydrolase</keyword>
<dbReference type="Proteomes" id="UP000569914">
    <property type="component" value="Unassembled WGS sequence"/>
</dbReference>
<dbReference type="GO" id="GO:0004630">
    <property type="term" value="F:phospholipase D activity"/>
    <property type="evidence" value="ECO:0007669"/>
    <property type="project" value="UniProtKB-EC"/>
</dbReference>
<feature type="domain" description="Phospholipase D-like" evidence="7">
    <location>
        <begin position="74"/>
        <end position="192"/>
    </location>
</feature>
<name>A0A7Y9I9H7_9ACTN</name>
<dbReference type="RefSeq" id="WP_179753348.1">
    <property type="nucleotide sequence ID" value="NZ_JACCBU010000001.1"/>
</dbReference>
<evidence type="ECO:0000256" key="6">
    <source>
        <dbReference type="ARBA" id="ARBA00023098"/>
    </source>
</evidence>
<feature type="domain" description="Phospholipase D-like" evidence="7">
    <location>
        <begin position="296"/>
        <end position="420"/>
    </location>
</feature>
<dbReference type="GO" id="GO:0016891">
    <property type="term" value="F:RNA endonuclease activity producing 5'-phosphomonoesters, hydrolytic mechanism"/>
    <property type="evidence" value="ECO:0007669"/>
    <property type="project" value="TreeGrafter"/>
</dbReference>
<dbReference type="Pfam" id="PF13091">
    <property type="entry name" value="PLDc_2"/>
    <property type="match status" value="2"/>
</dbReference>
<organism evidence="8 9">
    <name type="scientific">Microlunatus parietis</name>
    <dbReference type="NCBI Taxonomy" id="682979"/>
    <lineage>
        <taxon>Bacteria</taxon>
        <taxon>Bacillati</taxon>
        <taxon>Actinomycetota</taxon>
        <taxon>Actinomycetes</taxon>
        <taxon>Propionibacteriales</taxon>
        <taxon>Propionibacteriaceae</taxon>
        <taxon>Microlunatus</taxon>
    </lineage>
</organism>
<dbReference type="PANTHER" id="PTHR43856">
    <property type="entry name" value="CARDIOLIPIN HYDROLASE"/>
    <property type="match status" value="1"/>
</dbReference>
<reference evidence="8 9" key="1">
    <citation type="submission" date="2020-07" db="EMBL/GenBank/DDBJ databases">
        <title>Sequencing the genomes of 1000 actinobacteria strains.</title>
        <authorList>
            <person name="Klenk H.-P."/>
        </authorList>
    </citation>
    <scope>NUCLEOTIDE SEQUENCE [LARGE SCALE GENOMIC DNA]</scope>
    <source>
        <strain evidence="8 9">DSM 22083</strain>
    </source>
</reference>
<protein>
    <recommendedName>
        <fullName evidence="3">phospholipase D</fullName>
        <ecNumber evidence="3">3.1.4.4</ecNumber>
    </recommendedName>
</protein>
<evidence type="ECO:0000313" key="9">
    <source>
        <dbReference type="Proteomes" id="UP000569914"/>
    </source>
</evidence>
<evidence type="ECO:0000256" key="4">
    <source>
        <dbReference type="ARBA" id="ARBA00022801"/>
    </source>
</evidence>
<comment type="catalytic activity">
    <reaction evidence="1">
        <text>a 1,2-diacyl-sn-glycero-3-phosphocholine + H2O = a 1,2-diacyl-sn-glycero-3-phosphate + choline + H(+)</text>
        <dbReference type="Rhea" id="RHEA:14445"/>
        <dbReference type="ChEBI" id="CHEBI:15354"/>
        <dbReference type="ChEBI" id="CHEBI:15377"/>
        <dbReference type="ChEBI" id="CHEBI:15378"/>
        <dbReference type="ChEBI" id="CHEBI:57643"/>
        <dbReference type="ChEBI" id="CHEBI:58608"/>
        <dbReference type="EC" id="3.1.4.4"/>
    </reaction>
</comment>
<dbReference type="InterPro" id="IPR051406">
    <property type="entry name" value="PLD_domain"/>
</dbReference>
<evidence type="ECO:0000256" key="5">
    <source>
        <dbReference type="ARBA" id="ARBA00022963"/>
    </source>
</evidence>
<evidence type="ECO:0000313" key="8">
    <source>
        <dbReference type="EMBL" id="NYE72503.1"/>
    </source>
</evidence>